<dbReference type="HOGENOM" id="CLU_2360847_0_0_1"/>
<sequence length="96" mass="11132">MFTDANSAFDAAIPIVFSKIYPIHYIFHIAQNLPKNLKTIVTKILDKYLIKLINNTIKTEISQCLFVTANMIEFNNKKLNCKQENSYRSLDSFIEN</sequence>
<organism evidence="1">
    <name type="scientific">Rhizophagus irregularis (strain DAOM 181602 / DAOM 197198 / MUCL 43194)</name>
    <name type="common">Arbuscular mycorrhizal fungus</name>
    <name type="synonym">Glomus intraradices</name>
    <dbReference type="NCBI Taxonomy" id="747089"/>
    <lineage>
        <taxon>Eukaryota</taxon>
        <taxon>Fungi</taxon>
        <taxon>Fungi incertae sedis</taxon>
        <taxon>Mucoromycota</taxon>
        <taxon>Glomeromycotina</taxon>
        <taxon>Glomeromycetes</taxon>
        <taxon>Glomerales</taxon>
        <taxon>Glomeraceae</taxon>
        <taxon>Rhizophagus</taxon>
    </lineage>
</organism>
<protein>
    <submittedName>
        <fullName evidence="1">Uncharacterized protein</fullName>
    </submittedName>
</protein>
<dbReference type="EMBL" id="KI301259">
    <property type="protein sequence ID" value="ERZ95429.1"/>
    <property type="molecule type" value="Genomic_DNA"/>
</dbReference>
<dbReference type="AlphaFoldDB" id="U9SHT1"/>
<gene>
    <name evidence="1" type="ORF">GLOINDRAFT_1444</name>
</gene>
<reference evidence="1" key="1">
    <citation type="submission" date="2013-07" db="EMBL/GenBank/DDBJ databases">
        <title>The genome of an arbuscular mycorrhizal fungus provides insights into the evolution of the oldest plant symbiosis.</title>
        <authorList>
            <consortium name="DOE Joint Genome Institute"/>
            <person name="Tisserant E."/>
            <person name="Malbreil M."/>
            <person name="Kuo A."/>
            <person name="Kohler A."/>
            <person name="Symeonidi A."/>
            <person name="Balestrini R."/>
            <person name="Charron P."/>
            <person name="Duensing N."/>
            <person name="Frei-dit-Frey N."/>
            <person name="Gianinazzi-Pearson V."/>
            <person name="Gilbert B."/>
            <person name="Handa Y."/>
            <person name="Hijri M."/>
            <person name="Kaul R."/>
            <person name="Kawaguchi M."/>
            <person name="Krajinski F."/>
            <person name="Lammers P."/>
            <person name="Lapierre D."/>
            <person name="Masclaux F.G."/>
            <person name="Murat C."/>
            <person name="Morin E."/>
            <person name="Ndikumana S."/>
            <person name="Pagni M."/>
            <person name="Petitpierre D."/>
            <person name="Requena N."/>
            <person name="Rosikiewicz P."/>
            <person name="Riley R."/>
            <person name="Saito K."/>
            <person name="San Clemente H."/>
            <person name="Shapiro H."/>
            <person name="van Tuinen D."/>
            <person name="Becard G."/>
            <person name="Bonfante P."/>
            <person name="Paszkowski U."/>
            <person name="Shachar-Hill Y."/>
            <person name="Young J.P."/>
            <person name="Sanders I.R."/>
            <person name="Henrissat B."/>
            <person name="Rensing S.A."/>
            <person name="Grigoriev I.V."/>
            <person name="Corradi N."/>
            <person name="Roux C."/>
            <person name="Martin F."/>
        </authorList>
    </citation>
    <scope>NUCLEOTIDE SEQUENCE</scope>
    <source>
        <strain evidence="1">DAOM 197198</strain>
    </source>
</reference>
<accession>U9SHT1</accession>
<evidence type="ECO:0000313" key="1">
    <source>
        <dbReference type="EMBL" id="ERZ95429.1"/>
    </source>
</evidence>
<proteinExistence type="predicted"/>
<name>U9SHT1_RHIID</name>